<evidence type="ECO:0000259" key="29">
    <source>
        <dbReference type="Pfam" id="PF04811"/>
    </source>
</evidence>
<dbReference type="FunFam" id="3.30.1550.10:FF:000002">
    <property type="entry name" value="60S ribosomal protein L12"/>
    <property type="match status" value="1"/>
</dbReference>
<evidence type="ECO:0000256" key="4">
    <source>
        <dbReference type="ARBA" id="ARBA00004397"/>
    </source>
</evidence>
<dbReference type="GO" id="GO:0005096">
    <property type="term" value="F:GTPase activator activity"/>
    <property type="evidence" value="ECO:0007669"/>
    <property type="project" value="TreeGrafter"/>
</dbReference>
<evidence type="ECO:0000256" key="9">
    <source>
        <dbReference type="ARBA" id="ARBA00021212"/>
    </source>
</evidence>
<dbReference type="SMART" id="SM00649">
    <property type="entry name" value="RL11"/>
    <property type="match status" value="1"/>
</dbReference>
<dbReference type="CDD" id="cd00349">
    <property type="entry name" value="Ribosomal_L11"/>
    <property type="match status" value="1"/>
</dbReference>
<dbReference type="Gene3D" id="3.40.20.10">
    <property type="entry name" value="Severin"/>
    <property type="match status" value="1"/>
</dbReference>
<dbReference type="Gene3D" id="1.10.10.250">
    <property type="entry name" value="Ribosomal protein L11, C-terminal domain"/>
    <property type="match status" value="1"/>
</dbReference>
<feature type="domain" description="Zinc finger Sec23/Sec24-type" evidence="28">
    <location>
        <begin position="60"/>
        <end position="99"/>
    </location>
</feature>
<evidence type="ECO:0000256" key="15">
    <source>
        <dbReference type="ARBA" id="ARBA00022892"/>
    </source>
</evidence>
<feature type="domain" description="Sec23/Sec24 helical" evidence="30">
    <location>
        <begin position="523"/>
        <end position="621"/>
    </location>
</feature>
<comment type="similarity">
    <text evidence="5">Belongs to the SEC23/SEC24 family. SEC23 subfamily.</text>
</comment>
<keyword evidence="17 23" id="KW-0689">Ribosomal protein</keyword>
<dbReference type="InterPro" id="IPR036175">
    <property type="entry name" value="Sec23/24_helical_dom_sf"/>
</dbReference>
<dbReference type="AlphaFoldDB" id="A0A178F6Y8"/>
<dbReference type="Gene3D" id="3.40.50.410">
    <property type="entry name" value="von Willebrand factor, type A domain"/>
    <property type="match status" value="1"/>
</dbReference>
<keyword evidence="19" id="KW-0472">Membrane</keyword>
<dbReference type="InterPro" id="IPR029006">
    <property type="entry name" value="ADF-H/Gelsolin-like_dom_sf"/>
</dbReference>
<evidence type="ECO:0000259" key="25">
    <source>
        <dbReference type="Pfam" id="PF00298"/>
    </source>
</evidence>
<evidence type="ECO:0000256" key="23">
    <source>
        <dbReference type="RuleBase" id="RU003978"/>
    </source>
</evidence>
<dbReference type="Pfam" id="PF04811">
    <property type="entry name" value="Sec23_trunk"/>
    <property type="match status" value="1"/>
</dbReference>
<evidence type="ECO:0000256" key="10">
    <source>
        <dbReference type="ARBA" id="ARBA00022448"/>
    </source>
</evidence>
<evidence type="ECO:0000313" key="33">
    <source>
        <dbReference type="Proteomes" id="UP000243015"/>
    </source>
</evidence>
<dbReference type="VEuPathDB" id="FungiDB:TERG_06172"/>
<feature type="domain" description="Gelsolin-like" evidence="26">
    <location>
        <begin position="638"/>
        <end position="724"/>
    </location>
</feature>
<evidence type="ECO:0000256" key="1">
    <source>
        <dbReference type="ARBA" id="ARBA00004021"/>
    </source>
</evidence>
<dbReference type="GO" id="GO:0003735">
    <property type="term" value="F:structural constituent of ribosome"/>
    <property type="evidence" value="ECO:0007669"/>
    <property type="project" value="InterPro"/>
</dbReference>
<dbReference type="InterPro" id="IPR036796">
    <property type="entry name" value="Ribosomal_uL11_N_sf"/>
</dbReference>
<evidence type="ECO:0000256" key="13">
    <source>
        <dbReference type="ARBA" id="ARBA00022824"/>
    </source>
</evidence>
<dbReference type="InterPro" id="IPR000911">
    <property type="entry name" value="Ribosomal_uL11"/>
</dbReference>
<dbReference type="InterPro" id="IPR006896">
    <property type="entry name" value="Sec23/24_trunk_dom"/>
</dbReference>
<keyword evidence="12" id="KW-0479">Metal-binding</keyword>
<evidence type="ECO:0000259" key="30">
    <source>
        <dbReference type="Pfam" id="PF04815"/>
    </source>
</evidence>
<dbReference type="FunFam" id="1.10.10.250:FF:000002">
    <property type="entry name" value="60S ribosomal protein L12"/>
    <property type="match status" value="1"/>
</dbReference>
<dbReference type="Pfam" id="PF08033">
    <property type="entry name" value="Sec23_BS"/>
    <property type="match status" value="1"/>
</dbReference>
<comment type="function">
    <text evidence="22">Component of the coat protein complex II (COPII) which promotes the formation of transport vesicles from the endoplasmic reticulum (ER). The coat has two main functions, the physical deformation of the endoplasmic reticulum membrane into vesicles and the selection of cargo molecules.</text>
</comment>
<dbReference type="HAMAP" id="MF_00736">
    <property type="entry name" value="Ribosomal_uL11"/>
    <property type="match status" value="1"/>
</dbReference>
<dbReference type="SUPFAM" id="SSF81995">
    <property type="entry name" value="beta-sandwich domain of Sec23/24"/>
    <property type="match status" value="1"/>
</dbReference>
<dbReference type="GO" id="GO:0000139">
    <property type="term" value="C:Golgi membrane"/>
    <property type="evidence" value="ECO:0007669"/>
    <property type="project" value="UniProtKB-SubCell"/>
</dbReference>
<evidence type="ECO:0000256" key="5">
    <source>
        <dbReference type="ARBA" id="ARBA00009210"/>
    </source>
</evidence>
<evidence type="ECO:0000256" key="19">
    <source>
        <dbReference type="ARBA" id="ARBA00023136"/>
    </source>
</evidence>
<evidence type="ECO:0000256" key="7">
    <source>
        <dbReference type="ARBA" id="ARBA00011845"/>
    </source>
</evidence>
<protein>
    <recommendedName>
        <fullName evidence="9">Protein transport protein SEC23</fullName>
    </recommendedName>
    <alternativeName>
        <fullName evidence="8">Protein transport protein sec23</fullName>
    </alternativeName>
</protein>
<evidence type="ECO:0000256" key="20">
    <source>
        <dbReference type="ARBA" id="ARBA00023274"/>
    </source>
</evidence>
<evidence type="ECO:0000256" key="14">
    <source>
        <dbReference type="ARBA" id="ARBA00022833"/>
    </source>
</evidence>
<dbReference type="GO" id="GO:1990904">
    <property type="term" value="C:ribonucleoprotein complex"/>
    <property type="evidence" value="ECO:0007669"/>
    <property type="project" value="UniProtKB-KW"/>
</dbReference>
<feature type="domain" description="Large ribosomal subunit protein uL11 C-terminal" evidence="25">
    <location>
        <begin position="863"/>
        <end position="932"/>
    </location>
</feature>
<dbReference type="GO" id="GO:0008270">
    <property type="term" value="F:zinc ion binding"/>
    <property type="evidence" value="ECO:0007669"/>
    <property type="project" value="InterPro"/>
</dbReference>
<dbReference type="Pfam" id="PF04810">
    <property type="entry name" value="zf-Sec23_Sec24"/>
    <property type="match status" value="1"/>
</dbReference>
<evidence type="ECO:0000256" key="8">
    <source>
        <dbReference type="ARBA" id="ARBA00013451"/>
    </source>
</evidence>
<keyword evidence="20 23" id="KW-0687">Ribonucleoprotein</keyword>
<dbReference type="InterPro" id="IPR020784">
    <property type="entry name" value="Ribosomal_uL11_N"/>
</dbReference>
<dbReference type="GO" id="GO:0002181">
    <property type="term" value="P:cytoplasmic translation"/>
    <property type="evidence" value="ECO:0007669"/>
    <property type="project" value="UniProtKB-ARBA"/>
</dbReference>
<feature type="domain" description="Sec23/Sec24 beta-sandwich" evidence="31">
    <location>
        <begin position="405"/>
        <end position="509"/>
    </location>
</feature>
<feature type="domain" description="Large ribosomal subunit protein uL11 N-terminal" evidence="27">
    <location>
        <begin position="802"/>
        <end position="858"/>
    </location>
</feature>
<evidence type="ECO:0000256" key="21">
    <source>
        <dbReference type="ARBA" id="ARBA00023329"/>
    </source>
</evidence>
<evidence type="ECO:0000256" key="3">
    <source>
        <dbReference type="ARBA" id="ARBA00004299"/>
    </source>
</evidence>
<dbReference type="InterPro" id="IPR006900">
    <property type="entry name" value="Sec23/24_helical_dom"/>
</dbReference>
<organism evidence="32 33">
    <name type="scientific">Trichophyton rubrum</name>
    <name type="common">Athlete's foot fungus</name>
    <name type="synonym">Epidermophyton rubrum</name>
    <dbReference type="NCBI Taxonomy" id="5551"/>
    <lineage>
        <taxon>Eukaryota</taxon>
        <taxon>Fungi</taxon>
        <taxon>Dikarya</taxon>
        <taxon>Ascomycota</taxon>
        <taxon>Pezizomycotina</taxon>
        <taxon>Eurotiomycetes</taxon>
        <taxon>Eurotiomycetidae</taxon>
        <taxon>Onygenales</taxon>
        <taxon>Arthrodermataceae</taxon>
        <taxon>Trichophyton</taxon>
    </lineage>
</organism>
<evidence type="ECO:0000259" key="31">
    <source>
        <dbReference type="Pfam" id="PF08033"/>
    </source>
</evidence>
<dbReference type="SUPFAM" id="SSF82754">
    <property type="entry name" value="C-terminal, gelsolin-like domain of Sec23/24"/>
    <property type="match status" value="1"/>
</dbReference>
<dbReference type="EMBL" id="LHPM01000009">
    <property type="protein sequence ID" value="OAL67715.1"/>
    <property type="molecule type" value="Genomic_DNA"/>
</dbReference>
<dbReference type="Gene3D" id="1.20.120.730">
    <property type="entry name" value="Sec23/Sec24 helical domain"/>
    <property type="match status" value="1"/>
</dbReference>
<dbReference type="SUPFAM" id="SSF81811">
    <property type="entry name" value="Helical domain of Sec23/24"/>
    <property type="match status" value="1"/>
</dbReference>
<dbReference type="FunFam" id="3.40.50.410:FF:000008">
    <property type="entry name" value="Protein transport protein SEC23"/>
    <property type="match status" value="1"/>
</dbReference>
<dbReference type="Pfam" id="PF03946">
    <property type="entry name" value="Ribosomal_L11_N"/>
    <property type="match status" value="1"/>
</dbReference>
<dbReference type="Pfam" id="PF00298">
    <property type="entry name" value="Ribosomal_L11"/>
    <property type="match status" value="1"/>
</dbReference>
<keyword evidence="14" id="KW-0862">Zinc</keyword>
<comment type="subcellular location">
    <subcellularLocation>
        <location evidence="3">Cytoplasmic vesicle</location>
        <location evidence="3">COPII-coated vesicle membrane</location>
        <topology evidence="3">Peripheral membrane protein</topology>
        <orientation evidence="3">Cytoplasmic side</orientation>
    </subcellularLocation>
    <subcellularLocation>
        <location evidence="4">Endoplasmic reticulum membrane</location>
        <topology evidence="4">Peripheral membrane protein</topology>
        <orientation evidence="4">Cytoplasmic side</orientation>
    </subcellularLocation>
    <subcellularLocation>
        <location evidence="2">Golgi apparatus membrane</location>
        <topology evidence="2">Peripheral membrane protein</topology>
        <orientation evidence="2">Cytoplasmic side</orientation>
    </subcellularLocation>
</comment>
<sequence>MDYEALKDQWNDAEERDGVRLSWNTFPSTRMEASRLVVPIGAVYTPLKERPEGTLLQYEPVTCKMPCRAVLNPFANVDIRARIWICPFCLQRNPLPPHYKDITENAIPPELHPENSTVEYRLARPAPAPPIFLYVVDTCQEEDSLKALKDSLIMSLSLLPANALVGLITFGTMAQVHEIGYTECAKSYVFRGSKDYSAKQVQEMLGLLAPNLRAAAPQQPNRPNPANSPAARFLLPVQQADYQITNVLEQLQQDPWPVANDRRPLRCTGVALSVAIGLMETSFQGAGGRVMLFTSGPASEGPGLVVGPQLKEPIRSHHDIDRDNIKYFKKAVKFYDNLAKRAAHNSHIVDIYVGCLDQVGLLEMKGLVNSTGGHMLLTDSFTSSQFKQSFVRIFDKDESDNLTMGFNASLEVLTTKELKVTGLIGHAISLNKKSSSVGETDCGIGNTCSWKMCGIDPAASYGLFFEIANQGGPAPMQQGPHRAMMQFLTYYQHSSGQYHLRVTTIARPLSSPAGDAALAHSFDQEAAAVLMSRIAVFKAEVDDGPDVLRWVDRMLIRLCSRFADYRKDDQTSFRLEKNFSLYPQFMFHLRRSQFLQVFNNSPDETAFYRHVLNHESVSDSLVMIQPTLDSYSLEHEGSQPVLLDSASIHPAHILLLDTFFHILIFHGETMAEWRKAGYQDQEGYENFKAILDQPKEDARDLIQDRFPLPRFIVCDAGGSQARFLLSKLNPSTTHSSGGYGGSAPGQTIFTDDVSLQTFMDHLMNIWRLALHHLTTFRQNQEDRLPFALAMPPKPDPTEVKVIHLRATGGEVGAQSALAPKIGPLGLSPKKIGEDIAKATGDWKGLRVTVKLVIQNRQATISVVPSASSLVIKALKEPPRDRKKEKNIKHSKSIPFDEIVEIARIMRPRSFAKELRGTVLEILGTAFSVGCQVDGRSPKDVSDDVKSGEIDVPSE</sequence>
<evidence type="ECO:0000259" key="26">
    <source>
        <dbReference type="Pfam" id="PF00626"/>
    </source>
</evidence>
<feature type="compositionally biased region" description="Basic and acidic residues" evidence="24">
    <location>
        <begin position="935"/>
        <end position="948"/>
    </location>
</feature>
<evidence type="ECO:0000256" key="2">
    <source>
        <dbReference type="ARBA" id="ARBA00004255"/>
    </source>
</evidence>
<keyword evidence="15" id="KW-0931">ER-Golgi transport</keyword>
<dbReference type="InterPro" id="IPR020783">
    <property type="entry name" value="Ribosomal_uL11_C"/>
</dbReference>
<evidence type="ECO:0000256" key="17">
    <source>
        <dbReference type="ARBA" id="ARBA00022980"/>
    </source>
</evidence>
<dbReference type="CDD" id="cd11287">
    <property type="entry name" value="Sec23_C"/>
    <property type="match status" value="1"/>
</dbReference>
<dbReference type="InterPro" id="IPR036174">
    <property type="entry name" value="Znf_Sec23_Sec24_sf"/>
</dbReference>
<comment type="subunit">
    <text evidence="7">The COPII coat is composed of at least 5 proteins: the SEC23/24 complex, the SEC13/31 complex, and the protein SAR1.</text>
</comment>
<dbReference type="FunFam" id="1.20.120.730:FF:000001">
    <property type="entry name" value="Protein transport protein SEC23"/>
    <property type="match status" value="1"/>
</dbReference>
<keyword evidence="21" id="KW-0968">Cytoplasmic vesicle</keyword>
<dbReference type="InterPro" id="IPR037550">
    <property type="entry name" value="Sec23_C"/>
</dbReference>
<dbReference type="Gene3D" id="2.30.30.380">
    <property type="entry name" value="Zn-finger domain of Sec23/24"/>
    <property type="match status" value="1"/>
</dbReference>
<feature type="region of interest" description="Disordered" evidence="24">
    <location>
        <begin position="934"/>
        <end position="954"/>
    </location>
</feature>
<name>A0A178F6Y8_TRIRU</name>
<evidence type="ECO:0000256" key="11">
    <source>
        <dbReference type="ARBA" id="ARBA00022490"/>
    </source>
</evidence>
<evidence type="ECO:0000259" key="27">
    <source>
        <dbReference type="Pfam" id="PF03946"/>
    </source>
</evidence>
<dbReference type="FunFam" id="2.30.30.380:FF:000001">
    <property type="entry name" value="Protein transport protein SEC23"/>
    <property type="match status" value="1"/>
</dbReference>
<dbReference type="GO" id="GO:0006886">
    <property type="term" value="P:intracellular protein transport"/>
    <property type="evidence" value="ECO:0007669"/>
    <property type="project" value="InterPro"/>
</dbReference>
<dbReference type="InterPro" id="IPR036465">
    <property type="entry name" value="vWFA_dom_sf"/>
</dbReference>
<dbReference type="PANTHER" id="PTHR11141">
    <property type="entry name" value="PROTEIN TRANSPORT PROTEIN SEC23"/>
    <property type="match status" value="1"/>
</dbReference>
<feature type="domain" description="Sec23/Sec24 trunk" evidence="29">
    <location>
        <begin position="127"/>
        <end position="394"/>
    </location>
</feature>
<gene>
    <name evidence="32" type="ORF">A7C99_0846</name>
</gene>
<dbReference type="PANTHER" id="PTHR11141:SF0">
    <property type="entry name" value="PROTEIN TRANSPORT PROTEIN SEC23"/>
    <property type="match status" value="1"/>
</dbReference>
<evidence type="ECO:0000259" key="28">
    <source>
        <dbReference type="Pfam" id="PF04810"/>
    </source>
</evidence>
<accession>A0A178F6Y8</accession>
<keyword evidence="13" id="KW-0256">Endoplasmic reticulum</keyword>
<dbReference type="InterPro" id="IPR006895">
    <property type="entry name" value="Znf_Sec23_Sec24"/>
</dbReference>
<dbReference type="SUPFAM" id="SSF46906">
    <property type="entry name" value="Ribosomal protein L11, C-terminal domain"/>
    <property type="match status" value="1"/>
</dbReference>
<evidence type="ECO:0000256" key="12">
    <source>
        <dbReference type="ARBA" id="ARBA00022723"/>
    </source>
</evidence>
<dbReference type="GO" id="GO:0005789">
    <property type="term" value="C:endoplasmic reticulum membrane"/>
    <property type="evidence" value="ECO:0007669"/>
    <property type="project" value="UniProtKB-SubCell"/>
</dbReference>
<comment type="caution">
    <text evidence="32">The sequence shown here is derived from an EMBL/GenBank/DDBJ whole genome shotgun (WGS) entry which is preliminary data.</text>
</comment>
<evidence type="ECO:0000256" key="16">
    <source>
        <dbReference type="ARBA" id="ARBA00022927"/>
    </source>
</evidence>
<dbReference type="InterPro" id="IPR007123">
    <property type="entry name" value="Gelsolin-like_dom"/>
</dbReference>
<dbReference type="InterPro" id="IPR036769">
    <property type="entry name" value="Ribosomal_uL11_C_sf"/>
</dbReference>
<keyword evidence="16" id="KW-0653">Protein transport</keyword>
<evidence type="ECO:0000256" key="22">
    <source>
        <dbReference type="ARBA" id="ARBA00025471"/>
    </source>
</evidence>
<evidence type="ECO:0000256" key="6">
    <source>
        <dbReference type="ARBA" id="ARBA00010537"/>
    </source>
</evidence>
<dbReference type="VEuPathDB" id="FungiDB:TERG_06173"/>
<dbReference type="GO" id="GO:0090110">
    <property type="term" value="P:COPII-coated vesicle cargo loading"/>
    <property type="evidence" value="ECO:0007669"/>
    <property type="project" value="TreeGrafter"/>
</dbReference>
<evidence type="ECO:0000256" key="18">
    <source>
        <dbReference type="ARBA" id="ARBA00023034"/>
    </source>
</evidence>
<dbReference type="Proteomes" id="UP000243015">
    <property type="component" value="Unassembled WGS sequence"/>
</dbReference>
<dbReference type="CDD" id="cd01478">
    <property type="entry name" value="Sec23-like"/>
    <property type="match status" value="1"/>
</dbReference>
<evidence type="ECO:0000313" key="32">
    <source>
        <dbReference type="EMBL" id="OAL67715.1"/>
    </source>
</evidence>
<dbReference type="SUPFAM" id="SSF53300">
    <property type="entry name" value="vWA-like"/>
    <property type="match status" value="1"/>
</dbReference>
<comment type="function">
    <text evidence="1">Component of the ribosome, a large ribonucleoprotein complex responsible for the synthesis of proteins in the cell. The small ribosomal subunit (SSU) binds messenger RNAs (mRNAs) and translates the encoded message by selecting cognate aminoacyl-transfer RNA (tRNA) molecules. The large subunit (LSU) contains the ribosomal catalytic site termed the peptidyl transferase center (PTC), which catalyzes the formation of peptide bonds, thereby polymerizing the amino acids delivered by tRNAs into a polypeptide chain. The nascent polypeptides leave the ribosome through a tunnel in the LSU and interact with protein factors that function in enzymatic processing, targeting, and the membrane insertion of nascent chains at the exit of the ribosomal tunnel.</text>
</comment>
<dbReference type="InterPro" id="IPR012990">
    <property type="entry name" value="Beta-sandwich_Sec23_24"/>
</dbReference>
<dbReference type="Pfam" id="PF00626">
    <property type="entry name" value="Gelsolin"/>
    <property type="match status" value="1"/>
</dbReference>
<dbReference type="GO" id="GO:0030127">
    <property type="term" value="C:COPII vesicle coat"/>
    <property type="evidence" value="ECO:0007669"/>
    <property type="project" value="InterPro"/>
</dbReference>
<dbReference type="Gene3D" id="3.30.1550.10">
    <property type="entry name" value="Ribosomal protein L11/L12, N-terminal domain"/>
    <property type="match status" value="1"/>
</dbReference>
<keyword evidence="11" id="KW-0963">Cytoplasm</keyword>
<dbReference type="InterPro" id="IPR037364">
    <property type="entry name" value="Sec23"/>
</dbReference>
<reference evidence="32 33" key="1">
    <citation type="submission" date="2016-05" db="EMBL/GenBank/DDBJ databases">
        <title>Genome sequencing of Trichophyton rubrum CMCC(F)T1i isolated from hair.</title>
        <authorList>
            <person name="Zhan P."/>
            <person name="Tao Y."/>
            <person name="Liu W."/>
        </authorList>
    </citation>
    <scope>NUCLEOTIDE SEQUENCE [LARGE SCALE GENOMIC DNA]</scope>
    <source>
        <strain evidence="33">CMCC(F)T1i</strain>
    </source>
</reference>
<keyword evidence="10" id="KW-0813">Transport</keyword>
<dbReference type="GO" id="GO:0000027">
    <property type="term" value="P:ribosomal large subunit assembly"/>
    <property type="evidence" value="ECO:0007669"/>
    <property type="project" value="UniProtKB-ARBA"/>
</dbReference>
<dbReference type="SUPFAM" id="SSF82919">
    <property type="entry name" value="Zn-finger domain of Sec23/24"/>
    <property type="match status" value="1"/>
</dbReference>
<keyword evidence="18" id="KW-0333">Golgi apparatus</keyword>
<comment type="similarity">
    <text evidence="6 23">Belongs to the universal ribosomal protein uL11 family.</text>
</comment>
<dbReference type="GO" id="GO:0070971">
    <property type="term" value="C:endoplasmic reticulum exit site"/>
    <property type="evidence" value="ECO:0007669"/>
    <property type="project" value="TreeGrafter"/>
</dbReference>
<dbReference type="Gene3D" id="2.60.40.1670">
    <property type="entry name" value="beta-sandwich domain of Sec23/24"/>
    <property type="match status" value="1"/>
</dbReference>
<proteinExistence type="inferred from homology"/>
<dbReference type="FunFam" id="3.40.20.10:FF:000006">
    <property type="entry name" value="Protein transport protein SEC23"/>
    <property type="match status" value="1"/>
</dbReference>
<dbReference type="InterPro" id="IPR036180">
    <property type="entry name" value="Gelsolin-like_dom_sf"/>
</dbReference>
<dbReference type="Pfam" id="PF04815">
    <property type="entry name" value="Sec23_helical"/>
    <property type="match status" value="1"/>
</dbReference>
<dbReference type="SUPFAM" id="SSF54747">
    <property type="entry name" value="Ribosomal L11/L12e N-terminal domain"/>
    <property type="match status" value="1"/>
</dbReference>
<evidence type="ECO:0000256" key="24">
    <source>
        <dbReference type="SAM" id="MobiDB-lite"/>
    </source>
</evidence>
<dbReference type="GO" id="GO:0005840">
    <property type="term" value="C:ribosome"/>
    <property type="evidence" value="ECO:0007669"/>
    <property type="project" value="UniProtKB-KW"/>
</dbReference>